<feature type="region of interest" description="Disordered" evidence="10">
    <location>
        <begin position="458"/>
        <end position="494"/>
    </location>
</feature>
<dbReference type="AlphaFoldDB" id="A0A9W9PI27"/>
<evidence type="ECO:0000256" key="9">
    <source>
        <dbReference type="ARBA" id="ARBA00023242"/>
    </source>
</evidence>
<gene>
    <name evidence="14" type="ORF">N7468_001041</name>
</gene>
<dbReference type="GO" id="GO:0070860">
    <property type="term" value="C:RNA polymerase I core factor complex"/>
    <property type="evidence" value="ECO:0007669"/>
    <property type="project" value="InterPro"/>
</dbReference>
<feature type="domain" description="RRN7-type" evidence="11">
    <location>
        <begin position="5"/>
        <end position="36"/>
    </location>
</feature>
<keyword evidence="3" id="KW-0479">Metal-binding</keyword>
<keyword evidence="15" id="KW-1185">Reference proteome</keyword>
<dbReference type="OrthoDB" id="428577at2759"/>
<dbReference type="Pfam" id="PF20645">
    <property type="entry name" value="Rrn7_cyclin_C"/>
    <property type="match status" value="2"/>
</dbReference>
<keyword evidence="7" id="KW-0238">DNA-binding</keyword>
<evidence type="ECO:0000259" key="11">
    <source>
        <dbReference type="Pfam" id="PF11781"/>
    </source>
</evidence>
<keyword evidence="8" id="KW-0804">Transcription</keyword>
<dbReference type="PANTHER" id="PTHR31576:SF2">
    <property type="entry name" value="TATA BOX-BINDING PROTEIN-ASSOCIATED FACTOR RNA POLYMERASE I SUBUNIT B"/>
    <property type="match status" value="1"/>
</dbReference>
<protein>
    <recommendedName>
        <fullName evidence="16">RRN7-type domain-containing protein</fullName>
    </recommendedName>
</protein>
<evidence type="ECO:0000256" key="8">
    <source>
        <dbReference type="ARBA" id="ARBA00023163"/>
    </source>
</evidence>
<dbReference type="GO" id="GO:0001164">
    <property type="term" value="F:RNA polymerase I core promoter sequence-specific DNA binding"/>
    <property type="evidence" value="ECO:0007669"/>
    <property type="project" value="InterPro"/>
</dbReference>
<dbReference type="PANTHER" id="PTHR31576">
    <property type="entry name" value="TATA BOX-BINDING PROTEIN-ASSOCIATED FACTOR RNA POLYMERASE I SUBUNIT B"/>
    <property type="match status" value="1"/>
</dbReference>
<reference evidence="14" key="1">
    <citation type="submission" date="2022-11" db="EMBL/GenBank/DDBJ databases">
        <authorList>
            <person name="Petersen C."/>
        </authorList>
    </citation>
    <scope>NUCLEOTIDE SEQUENCE</scope>
    <source>
        <strain evidence="14">IBT 19713</strain>
    </source>
</reference>
<feature type="domain" description="Rrn7/TAF1B C-terminal cyclin" evidence="13">
    <location>
        <begin position="143"/>
        <end position="187"/>
    </location>
</feature>
<evidence type="ECO:0000256" key="5">
    <source>
        <dbReference type="ARBA" id="ARBA00022833"/>
    </source>
</evidence>
<feature type="region of interest" description="Disordered" evidence="10">
    <location>
        <begin position="40"/>
        <end position="59"/>
    </location>
</feature>
<proteinExistence type="inferred from homology"/>
<sequence length="506" mass="59025">MEYVTRGVCGQEGCRERKYYLDNGLWFCRRGHLQEGRQVEEDGDDFGTQGKTHRVRRESEERSRKRVVRDLWALRVRMYSSRIHQIEDHESNDTDGPELFSSQAESSDETGVKVGGKYLEWPRMLDTVALCYLAAILMRLPRLPDVETLHRGFEDLVLYYRRRFELAVPRLNYPIITYRYIKRLAIPSMYLSYWDPISHLLFIEANLRKVDVYEVTKTLRGLLGFNFEYAANFDRKRPVLRQPEVQIMVLVIISTKLLFPFDDILRNPATPKEPSAQAMDWERWAHAQRQFDFHPHADGNIGKEMMIKVSDTDVLNMTANQLDEYMDWYEQSWRDTTRPANPIAELFPISRAGPEVSSDNLSALKPQSTPDKEEDSLNELLQTVMEGLSPIAVRPDANDTCPRPGSWYRRYRWESSIPSTARPFYELAARLAGVSFSTLFRAVTVAEWRLAHWQERRRRPGQMNDGLEDAASEDDSEDRYEGENVEHDVNEENLEELQGQLLELDV</sequence>
<dbReference type="GO" id="GO:0008270">
    <property type="term" value="F:zinc ion binding"/>
    <property type="evidence" value="ECO:0007669"/>
    <property type="project" value="UniProtKB-KW"/>
</dbReference>
<comment type="similarity">
    <text evidence="2">Belongs to the RRN7/TAF1B family.</text>
</comment>
<keyword evidence="6" id="KW-0805">Transcription regulation</keyword>
<evidence type="ECO:0000313" key="14">
    <source>
        <dbReference type="EMBL" id="KAJ5246058.1"/>
    </source>
</evidence>
<dbReference type="RefSeq" id="XP_058333479.1">
    <property type="nucleotide sequence ID" value="XM_058470338.1"/>
</dbReference>
<dbReference type="GO" id="GO:0042790">
    <property type="term" value="P:nucleolar large rRNA transcription by RNA polymerase I"/>
    <property type="evidence" value="ECO:0007669"/>
    <property type="project" value="TreeGrafter"/>
</dbReference>
<evidence type="ECO:0000256" key="1">
    <source>
        <dbReference type="ARBA" id="ARBA00004604"/>
    </source>
</evidence>
<dbReference type="Pfam" id="PF11781">
    <property type="entry name" value="Zn_ribbon_RRN7"/>
    <property type="match status" value="1"/>
</dbReference>
<comment type="subcellular location">
    <subcellularLocation>
        <location evidence="1">Nucleus</location>
        <location evidence="1">Nucleolus</location>
    </subcellularLocation>
</comment>
<evidence type="ECO:0000259" key="13">
    <source>
        <dbReference type="Pfam" id="PF20645"/>
    </source>
</evidence>
<accession>A0A9W9PI27</accession>
<feature type="region of interest" description="Disordered" evidence="10">
    <location>
        <begin position="86"/>
        <end position="108"/>
    </location>
</feature>
<dbReference type="Pfam" id="PF20644">
    <property type="entry name" value="Rrn7_cyclin_N"/>
    <property type="match status" value="1"/>
</dbReference>
<name>A0A9W9PI27_9EURO</name>
<dbReference type="InterPro" id="IPR048538">
    <property type="entry name" value="Rrn7_cyclin_C"/>
</dbReference>
<keyword evidence="4" id="KW-0863">Zinc-finger</keyword>
<evidence type="ECO:0000259" key="12">
    <source>
        <dbReference type="Pfam" id="PF20644"/>
    </source>
</evidence>
<organism evidence="14 15">
    <name type="scientific">Penicillium chermesinum</name>
    <dbReference type="NCBI Taxonomy" id="63820"/>
    <lineage>
        <taxon>Eukaryota</taxon>
        <taxon>Fungi</taxon>
        <taxon>Dikarya</taxon>
        <taxon>Ascomycota</taxon>
        <taxon>Pezizomycotina</taxon>
        <taxon>Eurotiomycetes</taxon>
        <taxon>Eurotiomycetidae</taxon>
        <taxon>Eurotiales</taxon>
        <taxon>Aspergillaceae</taxon>
        <taxon>Penicillium</taxon>
    </lineage>
</organism>
<evidence type="ECO:0000256" key="6">
    <source>
        <dbReference type="ARBA" id="ARBA00023015"/>
    </source>
</evidence>
<evidence type="ECO:0000256" key="2">
    <source>
        <dbReference type="ARBA" id="ARBA00006899"/>
    </source>
</evidence>
<evidence type="ECO:0008006" key="16">
    <source>
        <dbReference type="Google" id="ProtNLM"/>
    </source>
</evidence>
<evidence type="ECO:0000256" key="3">
    <source>
        <dbReference type="ARBA" id="ARBA00022723"/>
    </source>
</evidence>
<dbReference type="GeneID" id="83197641"/>
<evidence type="ECO:0000256" key="7">
    <source>
        <dbReference type="ARBA" id="ARBA00023125"/>
    </source>
</evidence>
<dbReference type="InterPro" id="IPR048540">
    <property type="entry name" value="Rrn7_cyclin_N"/>
</dbReference>
<feature type="compositionally biased region" description="Basic and acidic residues" evidence="10">
    <location>
        <begin position="479"/>
        <end position="490"/>
    </location>
</feature>
<dbReference type="InterPro" id="IPR033599">
    <property type="entry name" value="TAF1B/Rrn7"/>
</dbReference>
<feature type="domain" description="Rrn7/TAF1B N-terminal cyclin" evidence="12">
    <location>
        <begin position="62"/>
        <end position="141"/>
    </location>
</feature>
<dbReference type="InterPro" id="IPR021752">
    <property type="entry name" value="TF_Rrn7_Zf"/>
</dbReference>
<dbReference type="EMBL" id="JAPQKS010000002">
    <property type="protein sequence ID" value="KAJ5246058.1"/>
    <property type="molecule type" value="Genomic_DNA"/>
</dbReference>
<evidence type="ECO:0000313" key="15">
    <source>
        <dbReference type="Proteomes" id="UP001150941"/>
    </source>
</evidence>
<dbReference type="Proteomes" id="UP001150941">
    <property type="component" value="Unassembled WGS sequence"/>
</dbReference>
<feature type="compositionally biased region" description="Acidic residues" evidence="10">
    <location>
        <begin position="466"/>
        <end position="478"/>
    </location>
</feature>
<keyword evidence="9" id="KW-0539">Nucleus</keyword>
<feature type="domain" description="Rrn7/TAF1B C-terminal cyclin" evidence="13">
    <location>
        <begin position="210"/>
        <end position="333"/>
    </location>
</feature>
<evidence type="ECO:0000256" key="10">
    <source>
        <dbReference type="SAM" id="MobiDB-lite"/>
    </source>
</evidence>
<comment type="caution">
    <text evidence="14">The sequence shown here is derived from an EMBL/GenBank/DDBJ whole genome shotgun (WGS) entry which is preliminary data.</text>
</comment>
<keyword evidence="5" id="KW-0862">Zinc</keyword>
<evidence type="ECO:0000256" key="4">
    <source>
        <dbReference type="ARBA" id="ARBA00022771"/>
    </source>
</evidence>
<reference evidence="14" key="2">
    <citation type="journal article" date="2023" name="IMA Fungus">
        <title>Comparative genomic study of the Penicillium genus elucidates a diverse pangenome and 15 lateral gene transfer events.</title>
        <authorList>
            <person name="Petersen C."/>
            <person name="Sorensen T."/>
            <person name="Nielsen M.R."/>
            <person name="Sondergaard T.E."/>
            <person name="Sorensen J.L."/>
            <person name="Fitzpatrick D.A."/>
            <person name="Frisvad J.C."/>
            <person name="Nielsen K.L."/>
        </authorList>
    </citation>
    <scope>NUCLEOTIDE SEQUENCE</scope>
    <source>
        <strain evidence="14">IBT 19713</strain>
    </source>
</reference>